<evidence type="ECO:0000256" key="6">
    <source>
        <dbReference type="ARBA" id="ARBA00037262"/>
    </source>
</evidence>
<evidence type="ECO:0000256" key="5">
    <source>
        <dbReference type="ARBA" id="ARBA00023242"/>
    </source>
</evidence>
<dbReference type="PANTHER" id="PTHR46527">
    <property type="entry name" value="NUCLEOPORIN-LIKE PROTEIN 2"/>
    <property type="match status" value="1"/>
</dbReference>
<dbReference type="Pfam" id="PF00642">
    <property type="entry name" value="zf-CCCH"/>
    <property type="match status" value="1"/>
</dbReference>
<keyword evidence="3" id="KW-0863">Zinc-finger</keyword>
<evidence type="ECO:0000256" key="8">
    <source>
        <dbReference type="ARBA" id="ARBA00042384"/>
    </source>
</evidence>
<name>A0A6S7G7Y4_PARCT</name>
<evidence type="ECO:0000256" key="7">
    <source>
        <dbReference type="ARBA" id="ARBA00039886"/>
    </source>
</evidence>
<feature type="region of interest" description="Disordered" evidence="9">
    <location>
        <begin position="712"/>
        <end position="740"/>
    </location>
</feature>
<comment type="function">
    <text evidence="6">Required for the export of mRNAs containing poly(A) tails from the nucleus into the cytoplasm.</text>
</comment>
<dbReference type="GO" id="GO:0008270">
    <property type="term" value="F:zinc ion binding"/>
    <property type="evidence" value="ECO:0007669"/>
    <property type="project" value="UniProtKB-KW"/>
</dbReference>
<evidence type="ECO:0000256" key="3">
    <source>
        <dbReference type="ARBA" id="ARBA00022771"/>
    </source>
</evidence>
<gene>
    <name evidence="10" type="ORF">PACLA_8A050875</name>
</gene>
<keyword evidence="11" id="KW-1185">Reference proteome</keyword>
<evidence type="ECO:0000256" key="4">
    <source>
        <dbReference type="ARBA" id="ARBA00022833"/>
    </source>
</evidence>
<reference evidence="10" key="1">
    <citation type="submission" date="2020-04" db="EMBL/GenBank/DDBJ databases">
        <authorList>
            <person name="Alioto T."/>
            <person name="Alioto T."/>
            <person name="Gomez Garrido J."/>
        </authorList>
    </citation>
    <scope>NUCLEOTIDE SEQUENCE</scope>
    <source>
        <strain evidence="10">A484AB</strain>
    </source>
</reference>
<sequence length="740" mass="83073">MKTSANETSSYSSIKKSTGATICNFFNRASGCRFGEKCRYTHELESAQQCQNDDVEIQPVSGEKFPGNSEISDNFGTHPEELVGSEKFKGALAASHDHKQDGAIPKKKRQMRQPVCRYFKKSGFCRDGDKCRFLHQTNVTKSKSLINTHVESPEQILPVESQIKPNTLVHEKLNISGQQSHVTRPIKRPENLSEKLSELTDEGAKYLQAIEIEQLKKRFGNSDLNITQEDHGTVCMLTIKPTDPDWPYDINEVQLNVTFPNNYPKEIFKSEVIDDDGQFPANFTKYVNSDIEKHLKEHAEAQKLRDSPDLLFRPFLRWLDRNLENLFTKALKQIKFDVEARSAGLEFIAFDNNDSSNKIDDGSKESETQIHGTSNLEDKEDVKLGEEKVSAELSVIQIGDDGNDGNGDDDGDDRGGDGEDGDNERKVPGKEDASAMFDMIEARKSGNSKKGTEIRFRGMELHENTATVRVTSLTFTIQCGRCKNREEMPNVKENTQVVLACSKCSNAASIAFTSSEIVHQHSTTLAYINPQGCLPIDLILSESQLVLGCLNCSKETSIKGINYGSTKNVWCHHCHNKLDMKVEAARFHQLQPAKESESKIKTIELKKVKTKDKEPAIKSGQALPDNGTCKHYKKSYRWMRFPCCGKCYPCDKCHEEAGDGHEMEQATRMICGFCSKEQAFSQKGCVSCKASMTAVRTSHWEGGKGCRNKIKMNRGDDKKYSDKNKTVSRHAVKVEGQKKK</sequence>
<comment type="caution">
    <text evidence="10">The sequence shown here is derived from an EMBL/GenBank/DDBJ whole genome shotgun (WGS) entry which is preliminary data.</text>
</comment>
<dbReference type="OrthoDB" id="411372at2759"/>
<evidence type="ECO:0000256" key="9">
    <source>
        <dbReference type="SAM" id="MobiDB-lite"/>
    </source>
</evidence>
<comment type="subcellular location">
    <subcellularLocation>
        <location evidence="1">Nucleus membrane</location>
        <topology evidence="1">Peripheral membrane protein</topology>
        <orientation evidence="1">Cytoplasmic side</orientation>
    </subcellularLocation>
</comment>
<dbReference type="SUPFAM" id="SSF161219">
    <property type="entry name" value="CHY zinc finger-like"/>
    <property type="match status" value="1"/>
</dbReference>
<dbReference type="SMART" id="SM00356">
    <property type="entry name" value="ZnF_C3H1"/>
    <property type="match status" value="2"/>
</dbReference>
<accession>A0A6S7G7Y4</accession>
<evidence type="ECO:0000256" key="1">
    <source>
        <dbReference type="ARBA" id="ARBA00004335"/>
    </source>
</evidence>
<dbReference type="GO" id="GO:0031965">
    <property type="term" value="C:nuclear membrane"/>
    <property type="evidence" value="ECO:0007669"/>
    <property type="project" value="UniProtKB-SubCell"/>
</dbReference>
<dbReference type="InterPro" id="IPR000571">
    <property type="entry name" value="Znf_CCCH"/>
</dbReference>
<keyword evidence="4" id="KW-0862">Zinc</keyword>
<feature type="compositionally biased region" description="Basic and acidic residues" evidence="9">
    <location>
        <begin position="357"/>
        <end position="368"/>
    </location>
</feature>
<dbReference type="PANTHER" id="PTHR46527:SF1">
    <property type="entry name" value="NUCLEOPORIN NUP42"/>
    <property type="match status" value="1"/>
</dbReference>
<evidence type="ECO:0000256" key="2">
    <source>
        <dbReference type="ARBA" id="ARBA00022723"/>
    </source>
</evidence>
<dbReference type="Pfam" id="PF05495">
    <property type="entry name" value="zf-CHY"/>
    <property type="match status" value="1"/>
</dbReference>
<feature type="compositionally biased region" description="Basic and acidic residues" evidence="9">
    <location>
        <begin position="413"/>
        <end position="432"/>
    </location>
</feature>
<dbReference type="SUPFAM" id="SSF90229">
    <property type="entry name" value="CCCH zinc finger"/>
    <property type="match status" value="1"/>
</dbReference>
<dbReference type="PROSITE" id="PS50908">
    <property type="entry name" value="RWD"/>
    <property type="match status" value="1"/>
</dbReference>
<dbReference type="InterPro" id="IPR006575">
    <property type="entry name" value="RWD_dom"/>
</dbReference>
<dbReference type="AlphaFoldDB" id="A0A6S7G7Y4"/>
<dbReference type="InterPro" id="IPR051767">
    <property type="entry name" value="Nucleoporin_NUP42"/>
</dbReference>
<keyword evidence="5" id="KW-0539">Nucleus</keyword>
<dbReference type="PROSITE" id="PS50103">
    <property type="entry name" value="ZF_C3H1"/>
    <property type="match status" value="2"/>
</dbReference>
<proteinExistence type="predicted"/>
<feature type="region of interest" description="Disordered" evidence="9">
    <location>
        <begin position="395"/>
        <end position="432"/>
    </location>
</feature>
<dbReference type="InterPro" id="IPR036855">
    <property type="entry name" value="Znf_CCCH_sf"/>
</dbReference>
<dbReference type="Gene3D" id="3.30.1370.210">
    <property type="match status" value="1"/>
</dbReference>
<dbReference type="EMBL" id="CACRXK020000750">
    <property type="protein sequence ID" value="CAB3984526.1"/>
    <property type="molecule type" value="Genomic_DNA"/>
</dbReference>
<dbReference type="PROSITE" id="PS51266">
    <property type="entry name" value="ZF_CHY"/>
    <property type="match status" value="1"/>
</dbReference>
<dbReference type="Proteomes" id="UP001152795">
    <property type="component" value="Unassembled WGS sequence"/>
</dbReference>
<organism evidence="10 11">
    <name type="scientific">Paramuricea clavata</name>
    <name type="common">Red gorgonian</name>
    <name type="synonym">Violescent sea-whip</name>
    <dbReference type="NCBI Taxonomy" id="317549"/>
    <lineage>
        <taxon>Eukaryota</taxon>
        <taxon>Metazoa</taxon>
        <taxon>Cnidaria</taxon>
        <taxon>Anthozoa</taxon>
        <taxon>Octocorallia</taxon>
        <taxon>Malacalcyonacea</taxon>
        <taxon>Plexauridae</taxon>
        <taxon>Paramuricea</taxon>
    </lineage>
</organism>
<keyword evidence="2" id="KW-0479">Metal-binding</keyword>
<feature type="compositionally biased region" description="Basic and acidic residues" evidence="9">
    <location>
        <begin position="713"/>
        <end position="725"/>
    </location>
</feature>
<dbReference type="InterPro" id="IPR008913">
    <property type="entry name" value="Znf_CHY"/>
</dbReference>
<evidence type="ECO:0000313" key="11">
    <source>
        <dbReference type="Proteomes" id="UP001152795"/>
    </source>
</evidence>
<protein>
    <recommendedName>
        <fullName evidence="7">Nucleoporin NUP42</fullName>
    </recommendedName>
    <alternativeName>
        <fullName evidence="8">Nucleoporin-like protein 2</fullName>
    </alternativeName>
</protein>
<evidence type="ECO:0000313" key="10">
    <source>
        <dbReference type="EMBL" id="CAB3984526.1"/>
    </source>
</evidence>
<feature type="region of interest" description="Disordered" evidence="9">
    <location>
        <begin position="356"/>
        <end position="383"/>
    </location>
</feature>
<dbReference type="InterPro" id="IPR037274">
    <property type="entry name" value="Znf_CHY_sf"/>
</dbReference>
<feature type="compositionally biased region" description="Acidic residues" evidence="9">
    <location>
        <begin position="401"/>
        <end position="412"/>
    </location>
</feature>